<name>A0A0R1MGM6_9LACO</name>
<gene>
    <name evidence="6" type="primary">minC</name>
    <name evidence="9" type="ORF">FD46_GL001322</name>
</gene>
<dbReference type="InterPro" id="IPR055219">
    <property type="entry name" value="MinC_N_1"/>
</dbReference>
<dbReference type="PATRIC" id="fig|1423777.3.peg.1366"/>
<dbReference type="Pfam" id="PF22642">
    <property type="entry name" value="MinC_N_1"/>
    <property type="match status" value="1"/>
</dbReference>
<dbReference type="InterPro" id="IPR013033">
    <property type="entry name" value="MinC"/>
</dbReference>
<comment type="subunit">
    <text evidence="5 6">Interacts with MinD and FtsZ.</text>
</comment>
<evidence type="ECO:0000256" key="3">
    <source>
        <dbReference type="ARBA" id="ARBA00023210"/>
    </source>
</evidence>
<feature type="domain" description="Septum site-determining protein MinC N-terminal" evidence="8">
    <location>
        <begin position="4"/>
        <end position="82"/>
    </location>
</feature>
<dbReference type="HAMAP" id="MF_00267">
    <property type="entry name" value="MinC"/>
    <property type="match status" value="1"/>
</dbReference>
<evidence type="ECO:0000259" key="7">
    <source>
        <dbReference type="Pfam" id="PF03775"/>
    </source>
</evidence>
<dbReference type="Gene3D" id="2.160.20.70">
    <property type="match status" value="1"/>
</dbReference>
<dbReference type="InterPro" id="IPR016098">
    <property type="entry name" value="CAP/MinC_C"/>
</dbReference>
<dbReference type="Proteomes" id="UP000051686">
    <property type="component" value="Unassembled WGS sequence"/>
</dbReference>
<protein>
    <recommendedName>
        <fullName evidence="6">Probable septum site-determining protein MinC</fullName>
    </recommendedName>
</protein>
<evidence type="ECO:0000313" key="10">
    <source>
        <dbReference type="Proteomes" id="UP000051686"/>
    </source>
</evidence>
<evidence type="ECO:0000256" key="2">
    <source>
        <dbReference type="ARBA" id="ARBA00022618"/>
    </source>
</evidence>
<evidence type="ECO:0000256" key="4">
    <source>
        <dbReference type="ARBA" id="ARBA00023306"/>
    </source>
</evidence>
<dbReference type="GO" id="GO:1901891">
    <property type="term" value="P:regulation of cell septum assembly"/>
    <property type="evidence" value="ECO:0007669"/>
    <property type="project" value="InterPro"/>
</dbReference>
<dbReference type="SUPFAM" id="SSF63848">
    <property type="entry name" value="Cell-division inhibitor MinC, C-terminal domain"/>
    <property type="match status" value="1"/>
</dbReference>
<sequence>MQSVILKGHKDGYVINLKSNARFIDILRELTELFEQLQQDEKMNSEPLSFNITTGSRLLNADEKKKIEKIVSRFPLFSIHKITSEVMLVQDALEMIESKSIHLDANTIRNGQVEYIQGDVLYVGDLHQGGMLRATGNVFLLGKCEGIVHAGYLSNSEAIIVGDVHAAQQVRIADAVAIVAQEKIAKSKETVVFVNDLHVLDYTKHTEIKTIRPKLFARMGGY</sequence>
<organism evidence="9 10">
    <name type="scientific">Liquorilactobacillus oeni DSM 19972</name>
    <dbReference type="NCBI Taxonomy" id="1423777"/>
    <lineage>
        <taxon>Bacteria</taxon>
        <taxon>Bacillati</taxon>
        <taxon>Bacillota</taxon>
        <taxon>Bacilli</taxon>
        <taxon>Lactobacillales</taxon>
        <taxon>Lactobacillaceae</taxon>
        <taxon>Liquorilactobacillus</taxon>
    </lineage>
</organism>
<dbReference type="PANTHER" id="PTHR34108:SF1">
    <property type="entry name" value="SEPTUM SITE-DETERMINING PROTEIN MINC"/>
    <property type="match status" value="1"/>
</dbReference>
<dbReference type="GO" id="GO:0000902">
    <property type="term" value="P:cell morphogenesis"/>
    <property type="evidence" value="ECO:0007669"/>
    <property type="project" value="InterPro"/>
</dbReference>
<dbReference type="AlphaFoldDB" id="A0A0R1MGM6"/>
<evidence type="ECO:0000256" key="6">
    <source>
        <dbReference type="HAMAP-Rule" id="MF_00267"/>
    </source>
</evidence>
<dbReference type="InterPro" id="IPR036145">
    <property type="entry name" value="MinC_C_sf"/>
</dbReference>
<dbReference type="EMBL" id="AZEH01000039">
    <property type="protein sequence ID" value="KRL04202.1"/>
    <property type="molecule type" value="Genomic_DNA"/>
</dbReference>
<dbReference type="RefSeq" id="WP_057896186.1">
    <property type="nucleotide sequence ID" value="NZ_AZEH01000039.1"/>
</dbReference>
<keyword evidence="4 6" id="KW-0131">Cell cycle</keyword>
<dbReference type="Pfam" id="PF03775">
    <property type="entry name" value="MinC_C"/>
    <property type="match status" value="1"/>
</dbReference>
<reference evidence="9 10" key="1">
    <citation type="journal article" date="2015" name="Genome Announc.">
        <title>Expanding the biotechnology potential of lactobacilli through comparative genomics of 213 strains and associated genera.</title>
        <authorList>
            <person name="Sun Z."/>
            <person name="Harris H.M."/>
            <person name="McCann A."/>
            <person name="Guo C."/>
            <person name="Argimon S."/>
            <person name="Zhang W."/>
            <person name="Yang X."/>
            <person name="Jeffery I.B."/>
            <person name="Cooney J.C."/>
            <person name="Kagawa T.F."/>
            <person name="Liu W."/>
            <person name="Song Y."/>
            <person name="Salvetti E."/>
            <person name="Wrobel A."/>
            <person name="Rasinkangas P."/>
            <person name="Parkhill J."/>
            <person name="Rea M.C."/>
            <person name="O'Sullivan O."/>
            <person name="Ritari J."/>
            <person name="Douillard F.P."/>
            <person name="Paul Ross R."/>
            <person name="Yang R."/>
            <person name="Briner A.E."/>
            <person name="Felis G.E."/>
            <person name="de Vos W.M."/>
            <person name="Barrangou R."/>
            <person name="Klaenhammer T.R."/>
            <person name="Caufield P.W."/>
            <person name="Cui Y."/>
            <person name="Zhang H."/>
            <person name="O'Toole P.W."/>
        </authorList>
    </citation>
    <scope>NUCLEOTIDE SEQUENCE [LARGE SCALE GENOMIC DNA]</scope>
    <source>
        <strain evidence="9 10">DSM 19972</strain>
    </source>
</reference>
<evidence type="ECO:0000259" key="8">
    <source>
        <dbReference type="Pfam" id="PF22642"/>
    </source>
</evidence>
<keyword evidence="10" id="KW-1185">Reference proteome</keyword>
<evidence type="ECO:0000256" key="5">
    <source>
        <dbReference type="ARBA" id="ARBA00046874"/>
    </source>
</evidence>
<keyword evidence="3 6" id="KW-0717">Septation</keyword>
<comment type="function">
    <text evidence="6">Cell division inhibitor that blocks the formation of polar Z ring septums. Rapidly oscillates between the poles of the cell to destabilize FtsZ filaments that have formed before they mature into polar Z rings. Prevents FtsZ polymerization.</text>
</comment>
<proteinExistence type="inferred from homology"/>
<dbReference type="Gene3D" id="3.30.160.540">
    <property type="match status" value="1"/>
</dbReference>
<keyword evidence="2 6" id="KW-0132">Cell division</keyword>
<dbReference type="OrthoDB" id="9790810at2"/>
<evidence type="ECO:0000256" key="1">
    <source>
        <dbReference type="ARBA" id="ARBA00006291"/>
    </source>
</evidence>
<feature type="domain" description="Septum formation inhibitor MinC C-terminal" evidence="7">
    <location>
        <begin position="106"/>
        <end position="194"/>
    </location>
</feature>
<dbReference type="GO" id="GO:0000917">
    <property type="term" value="P:division septum assembly"/>
    <property type="evidence" value="ECO:0007669"/>
    <property type="project" value="UniProtKB-KW"/>
</dbReference>
<accession>A0A0R1MGM6</accession>
<dbReference type="InterPro" id="IPR005526">
    <property type="entry name" value="Septum_form_inhib_MinC_C"/>
</dbReference>
<dbReference type="STRING" id="1423777.FD46_GL001322"/>
<dbReference type="PANTHER" id="PTHR34108">
    <property type="entry name" value="SEPTUM SITE-DETERMINING PROTEIN MINC"/>
    <property type="match status" value="1"/>
</dbReference>
<comment type="caution">
    <text evidence="9">The sequence shown here is derived from an EMBL/GenBank/DDBJ whole genome shotgun (WGS) entry which is preliminary data.</text>
</comment>
<evidence type="ECO:0000313" key="9">
    <source>
        <dbReference type="EMBL" id="KRL04202.1"/>
    </source>
</evidence>
<comment type="similarity">
    <text evidence="1 6">Belongs to the MinC family.</text>
</comment>